<name>A0A0V8QFG5_9FIRM</name>
<feature type="compositionally biased region" description="Low complexity" evidence="2">
    <location>
        <begin position="2017"/>
        <end position="2045"/>
    </location>
</feature>
<keyword evidence="3" id="KW-1133">Transmembrane helix</keyword>
<feature type="region of interest" description="Disordered" evidence="2">
    <location>
        <begin position="2228"/>
        <end position="2252"/>
    </location>
</feature>
<dbReference type="EMBL" id="LNAM01000149">
    <property type="protein sequence ID" value="KSV59282.1"/>
    <property type="molecule type" value="Genomic_DNA"/>
</dbReference>
<dbReference type="Proteomes" id="UP000054874">
    <property type="component" value="Unassembled WGS sequence"/>
</dbReference>
<dbReference type="InterPro" id="IPR008969">
    <property type="entry name" value="CarboxyPept-like_regulatory"/>
</dbReference>
<sequence>MKKLCRKGHLKRSGKRWLALLMSVCLIGTMIPITARAENGSTDTGLCEHHTEHTAECGYVAPARGHECEHVHDESCGYQEAGECTHVHTEECGENGESCAHVHDDQCGYAEGHVCEHVHDEECGYVEASEGSPCTFACEICGKEAATVQAESKLITDWEWVDDWEIIHPDSGNVLLPFASAENVAYFDNIVEMLPSAIQADGEELTLGEWVCEDYPMESGAYEGWYVFETTLPDGYTLSDDTNVLYLTVVLGDPEGHKAADKAAVYAYEPIINTLKPGSTFDVSKVPMGYLTPREYQMNESGEYTLTGQNVNETTMRFVINKSCTIILDNVKIISGLTYEDDGKNMFMSGKHGIFEVAEGVSVDFVFRGSNDIQSKRYYKSLDINAIMLGQGSKVTFSGPGVLDLKGGIAGKFLGNNSAAQATVVMKGGRVDVVGIGSYRFTDYRGGGGYKSEVINGTIELQYQGGSFHNSVDDAEDIAERKDDILLRTSYCKGDNGRVRITGMSNSSIKLKSGAAGEFMEMECFGDTVYFYHDLKLNVVTDYYIIDGDNYRHFRHTNKTVRDDAVEITDDSTIAGAAGTVRVGGSTVSNATLTFTSDLFTGSCTTGENGAYYKAMPQGTYQVTITPSGSDTAYNLGTITLNQESKQTYDFGLTTLTGTVKDGNGSPVDKALVRFGEDGTLAYTDANGKYTIYMLQNKYASGTQVTASAQTLLYSKVTENVTFNTSGMTQDFVLKDIVTGDTLKVSSEADLVLLAGFKKQLNEKTIVLTQDIALTGQFKGITLTGKTTITIQGNGHTISNMTTPLFVNQTTDKNSQYLKGEVTDLHLQGDISWNGYALGALAERARYITIDGCSFTGSITSTYEEKRGWSIGGLVGQFYDGTMRNCYVSVSLMKSNTVLYSGGLCGDADTSSNDIENCYVRIGDYAVNKSSKSGILGIYKGTVKNCYVVVTGSEMPQNALGKVAPNATPTVNNVYALEGCANDYTKVTKLSAGVMSAQAGTTVDGKKALVDQLNTNVSTSNSYKKWYNGTDGYPCFTIPTYTITFNGGTKGTGSQEALTVKAEESVTLPGVVYKNIDYVQKGWATSDGGTKAYDLSESISPAANMTLYPYWEAKPAAECEAPIGLTATYGDTLSNVSLPDGFTWNAPETSVGAVGTNTFTATYTPTGEAAEKYVKNTNVQISVEVKKALATYTTPVGAASNLAYNGAAQKLVTAGTTSHGTIVYSLTETETYTTEIPTAMNPGNYTVFYKIQGDANHEDSEVGSVTVPIGKANLKDAVITLGDALTYNGKEQTQSIASVTVGTMTLGAGDYTVTGNTKSAVGTYTLTVTGQGNFEGSKQAEFNIAKKAAVSVPDIDKKYVSTVGSNGAAASIDIASLLPNDRGATTYTLAENTATYVTDKAVSTDGMLTYKVGTNGNIGNSTTLTVTAASANYEDITVKVNIQIVDKYIVAEKEDAKVAITGSNTLIYGQTLSTLTLNTSAAKFVEQENPTKEVTGTLAWENPAAVLDAGTTTATWVFKPNDASYATVKDTVAITVNKATPQVTNLPTVAERTYHPTVGLTNSDLTGGTVTGVDGNPLGGEWSWQSSGIIPIVNNTGYVAVFTPSDSTNYETVTRTITVTVTKATPYIKTAPIAAAITYGDTLGASTLSGGTVQYSIRNTATVSGSFAWRDSSMKPSVSASNTMNYWVVFTPSDVDNYNTVETDITLIVNKAGNAPNKPSSTMNVANSCEKASDVTLPTGWVWQDAYKDTALTVGTAVTATAIYNGADKGNYENETISVTITRSACDHAHTEVRNAKAATCKEAGYTGDTYCKDCGELLTTGSIIPLADHQGGTATCTKKAVCTVCGKEYGTLDANNHVHTEIRGAVAATCTAGGYTGDTYCTDCGVKIRTGTATPALGHNYTSKVTTEPTTDREGVRTYTCDRCGHSYTESIPKLPEEEHEHSYSDSVTKEPTCTDTGIRTYTCSCGDSYTETIPALGHNYTSKVTKEPTTSSEGVMTYTCDRCGHSYTRAIAKLQDNNNNNPTDNNPGENNPGENQPGGENTPDIGKPYIKDETGKEGWEVIKAEVDKTQDGDTVVVEMNGSSVVPGDVLDEIKGKDVTIVFDMGNGITWSVNGQSITADRVSDIDFTVKTGTNTIPVDIINNVTGERYSTQISLAYDGEFGFTAVLSINMDAKNAGLYANLFYHNEKTGEMEFICYDEIAADGTAELVFTHASDYAIVIDTEPMDKPEQVTEPESESQSTEAESTQTGAEVNDDAWNPWWIIVIGVVVIVVGLCVLFVVKKKKEDTE</sequence>
<gene>
    <name evidence="4" type="ORF">ASU35_09795</name>
</gene>
<feature type="region of interest" description="Disordered" evidence="2">
    <location>
        <begin position="2017"/>
        <end position="2053"/>
    </location>
</feature>
<keyword evidence="3" id="KW-0472">Membrane</keyword>
<proteinExistence type="predicted"/>
<dbReference type="GO" id="GO:0030313">
    <property type="term" value="C:cell envelope"/>
    <property type="evidence" value="ECO:0007669"/>
    <property type="project" value="UniProtKB-SubCell"/>
</dbReference>
<dbReference type="Gene3D" id="2.60.40.4270">
    <property type="entry name" value="Listeria-Bacteroides repeat domain"/>
    <property type="match status" value="1"/>
</dbReference>
<keyword evidence="5" id="KW-1185">Reference proteome</keyword>
<evidence type="ECO:0000313" key="4">
    <source>
        <dbReference type="EMBL" id="KSV59282.1"/>
    </source>
</evidence>
<dbReference type="InterPro" id="IPR042229">
    <property type="entry name" value="Listeria/Bacterioides_rpt_sf"/>
</dbReference>
<evidence type="ECO:0000313" key="5">
    <source>
        <dbReference type="Proteomes" id="UP000054874"/>
    </source>
</evidence>
<evidence type="ECO:0000256" key="2">
    <source>
        <dbReference type="SAM" id="MobiDB-lite"/>
    </source>
</evidence>
<dbReference type="Gene3D" id="2.60.40.1120">
    <property type="entry name" value="Carboxypeptidase-like, regulatory domain"/>
    <property type="match status" value="2"/>
</dbReference>
<evidence type="ECO:0000256" key="1">
    <source>
        <dbReference type="ARBA" id="ARBA00004196"/>
    </source>
</evidence>
<keyword evidence="3" id="KW-0812">Transmembrane</keyword>
<dbReference type="SUPFAM" id="SSF49464">
    <property type="entry name" value="Carboxypeptidase regulatory domain-like"/>
    <property type="match status" value="2"/>
</dbReference>
<dbReference type="Pfam" id="PF09479">
    <property type="entry name" value="Flg_new"/>
    <property type="match status" value="1"/>
</dbReference>
<dbReference type="STRING" id="290052.ASU35_09795"/>
<organism evidence="4 5">
    <name type="scientific">Acetivibrio ethanolgignens</name>
    <dbReference type="NCBI Taxonomy" id="290052"/>
    <lineage>
        <taxon>Bacteria</taxon>
        <taxon>Bacillati</taxon>
        <taxon>Bacillota</taxon>
        <taxon>Clostridia</taxon>
        <taxon>Eubacteriales</taxon>
        <taxon>Oscillospiraceae</taxon>
        <taxon>Acetivibrio</taxon>
    </lineage>
</organism>
<comment type="caution">
    <text evidence="4">The sequence shown here is derived from an EMBL/GenBank/DDBJ whole genome shotgun (WGS) entry which is preliminary data.</text>
</comment>
<feature type="transmembrane region" description="Helical" evidence="3">
    <location>
        <begin position="2262"/>
        <end position="2282"/>
    </location>
</feature>
<feature type="compositionally biased region" description="Low complexity" evidence="2">
    <location>
        <begin position="2233"/>
        <end position="2250"/>
    </location>
</feature>
<dbReference type="RefSeq" id="WP_058352512.1">
    <property type="nucleotide sequence ID" value="NZ_CABMMD010000149.1"/>
</dbReference>
<accession>A0A0V8QFG5</accession>
<evidence type="ECO:0000256" key="3">
    <source>
        <dbReference type="SAM" id="Phobius"/>
    </source>
</evidence>
<protein>
    <submittedName>
        <fullName evidence="4">Uncharacterized protein</fullName>
    </submittedName>
</protein>
<reference evidence="4 5" key="1">
    <citation type="submission" date="2015-11" db="EMBL/GenBank/DDBJ databases">
        <title>Butyribacter intestini gen. nov., sp. nov., a butyric acid-producing bacterium of the family Lachnospiraceae isolated from the human faeces.</title>
        <authorList>
            <person name="Zou Y."/>
            <person name="Xue W."/>
            <person name="Luo G."/>
            <person name="Lv M."/>
        </authorList>
    </citation>
    <scope>NUCLEOTIDE SEQUENCE [LARGE SCALE GENOMIC DNA]</scope>
    <source>
        <strain evidence="4 5">ACET-33324</strain>
    </source>
</reference>
<dbReference type="InterPro" id="IPR013378">
    <property type="entry name" value="InlB-like_B-rpt"/>
</dbReference>
<comment type="subcellular location">
    <subcellularLocation>
        <location evidence="1">Cell envelope</location>
    </subcellularLocation>
</comment>